<feature type="transmembrane region" description="Helical" evidence="1">
    <location>
        <begin position="19"/>
        <end position="36"/>
    </location>
</feature>
<protein>
    <recommendedName>
        <fullName evidence="2">DUF2061 domain-containing protein</fullName>
    </recommendedName>
</protein>
<keyword evidence="1" id="KW-0812">Transmembrane</keyword>
<dbReference type="Pfam" id="PF09834">
    <property type="entry name" value="DUF2061"/>
    <property type="match status" value="1"/>
</dbReference>
<organism evidence="3 4">
    <name type="scientific">Candidatus Magasanikbacteria bacterium RIFOXYA2_FULL_44_8</name>
    <dbReference type="NCBI Taxonomy" id="1798696"/>
    <lineage>
        <taxon>Bacteria</taxon>
        <taxon>Candidatus Magasanikiibacteriota</taxon>
    </lineage>
</organism>
<reference evidence="3 4" key="1">
    <citation type="journal article" date="2016" name="Nat. Commun.">
        <title>Thousands of microbial genomes shed light on interconnected biogeochemical processes in an aquifer system.</title>
        <authorList>
            <person name="Anantharaman K."/>
            <person name="Brown C.T."/>
            <person name="Hug L.A."/>
            <person name="Sharon I."/>
            <person name="Castelle C.J."/>
            <person name="Probst A.J."/>
            <person name="Thomas B.C."/>
            <person name="Singh A."/>
            <person name="Wilkins M.J."/>
            <person name="Karaoz U."/>
            <person name="Brodie E.L."/>
            <person name="Williams K.H."/>
            <person name="Hubbard S.S."/>
            <person name="Banfield J.F."/>
        </authorList>
    </citation>
    <scope>NUCLEOTIDE SEQUENCE [LARGE SCALE GENOMIC DNA]</scope>
</reference>
<comment type="caution">
    <text evidence="3">The sequence shown here is derived from an EMBL/GenBank/DDBJ whole genome shotgun (WGS) entry which is preliminary data.</text>
</comment>
<dbReference type="InterPro" id="IPR018638">
    <property type="entry name" value="DUF2061_membrane"/>
</dbReference>
<name>A0A1F6NJ94_9BACT</name>
<feature type="domain" description="DUF2061" evidence="2">
    <location>
        <begin position="15"/>
        <end position="66"/>
    </location>
</feature>
<evidence type="ECO:0000313" key="3">
    <source>
        <dbReference type="EMBL" id="OGH83942.1"/>
    </source>
</evidence>
<keyword evidence="1" id="KW-1133">Transmembrane helix</keyword>
<dbReference type="EMBL" id="MFQR01000054">
    <property type="protein sequence ID" value="OGH83942.1"/>
    <property type="molecule type" value="Genomic_DNA"/>
</dbReference>
<evidence type="ECO:0000313" key="4">
    <source>
        <dbReference type="Proteomes" id="UP000177803"/>
    </source>
</evidence>
<accession>A0A1F6NJ94</accession>
<gene>
    <name evidence="3" type="ORF">A2261_00535</name>
</gene>
<dbReference type="AlphaFoldDB" id="A0A1F6NJ94"/>
<evidence type="ECO:0000256" key="1">
    <source>
        <dbReference type="SAM" id="Phobius"/>
    </source>
</evidence>
<proteinExistence type="predicted"/>
<sequence>MITPHHFKEHWYRSLIKTLTYRVVILALDFTVIYWLTGKVEIAAGFTLVSNLYTSVGYYLHERIWDRVKWGKTNHNGAVN</sequence>
<keyword evidence="1" id="KW-0472">Membrane</keyword>
<dbReference type="Proteomes" id="UP000177803">
    <property type="component" value="Unassembled WGS sequence"/>
</dbReference>
<feature type="transmembrane region" description="Helical" evidence="1">
    <location>
        <begin position="42"/>
        <end position="60"/>
    </location>
</feature>
<evidence type="ECO:0000259" key="2">
    <source>
        <dbReference type="Pfam" id="PF09834"/>
    </source>
</evidence>